<comment type="caution">
    <text evidence="5">The sequence shown here is derived from an EMBL/GenBank/DDBJ whole genome shotgun (WGS) entry which is preliminary data.</text>
</comment>
<dbReference type="InterPro" id="IPR018062">
    <property type="entry name" value="HTH_AraC-typ_CS"/>
</dbReference>
<reference evidence="6" key="1">
    <citation type="journal article" date="2019" name="Int. J. Syst. Evol. Microbiol.">
        <title>The Global Catalogue of Microorganisms (GCM) 10K type strain sequencing project: providing services to taxonomists for standard genome sequencing and annotation.</title>
        <authorList>
            <consortium name="The Broad Institute Genomics Platform"/>
            <consortium name="The Broad Institute Genome Sequencing Center for Infectious Disease"/>
            <person name="Wu L."/>
            <person name="Ma J."/>
        </authorList>
    </citation>
    <scope>NUCLEOTIDE SEQUENCE [LARGE SCALE GENOMIC DNA]</scope>
    <source>
        <strain evidence="6">JCM 32206</strain>
    </source>
</reference>
<keyword evidence="3" id="KW-0804">Transcription</keyword>
<evidence type="ECO:0000256" key="3">
    <source>
        <dbReference type="ARBA" id="ARBA00023163"/>
    </source>
</evidence>
<dbReference type="SMART" id="SM00342">
    <property type="entry name" value="HTH_ARAC"/>
    <property type="match status" value="1"/>
</dbReference>
<dbReference type="InterPro" id="IPR050204">
    <property type="entry name" value="AraC_XylS_family_regulators"/>
</dbReference>
<dbReference type="PROSITE" id="PS01124">
    <property type="entry name" value="HTH_ARAC_FAMILY_2"/>
    <property type="match status" value="1"/>
</dbReference>
<dbReference type="Proteomes" id="UP001501183">
    <property type="component" value="Unassembled WGS sequence"/>
</dbReference>
<keyword evidence="6" id="KW-1185">Reference proteome</keyword>
<dbReference type="RefSeq" id="WP_345346043.1">
    <property type="nucleotide sequence ID" value="NZ_BAABFB010000048.1"/>
</dbReference>
<evidence type="ECO:0000313" key="5">
    <source>
        <dbReference type="EMBL" id="GAA4481235.1"/>
    </source>
</evidence>
<gene>
    <name evidence="5" type="ORF">GCM10023094_28990</name>
</gene>
<protein>
    <submittedName>
        <fullName evidence="5">Helix-turn-helix domain-containing protein</fullName>
    </submittedName>
</protein>
<proteinExistence type="predicted"/>
<sequence>MGDVTASPLPETCATLWVWLGHAVYLGPSLRLGSHSTSVRCLVLGVDAPFVLSSDGPTSRTRSALIPPRTTHRVAAGGDRMLFCYFEPTARRGAAELMTGTAGPFGLAHRDEGDLIARCRVPDPDPLALLDAAGGPTVTTTDPRVDEAARELRADPARPVGAEEFARAARLSPTHFLRLFAAETGTSFRRYRMWARMVHVAGSLAKGADLTGAAMDAGFASPSHFSDVFRATFGLTATDLLATGVRIRVLDAAIGATRTGH</sequence>
<evidence type="ECO:0000313" key="6">
    <source>
        <dbReference type="Proteomes" id="UP001501183"/>
    </source>
</evidence>
<keyword evidence="1" id="KW-0805">Transcription regulation</keyword>
<dbReference type="EMBL" id="BAABFB010000048">
    <property type="protein sequence ID" value="GAA4481235.1"/>
    <property type="molecule type" value="Genomic_DNA"/>
</dbReference>
<feature type="domain" description="HTH araC/xylS-type" evidence="4">
    <location>
        <begin position="146"/>
        <end position="243"/>
    </location>
</feature>
<name>A0ABP8P6N2_9NOCA</name>
<evidence type="ECO:0000256" key="2">
    <source>
        <dbReference type="ARBA" id="ARBA00023125"/>
    </source>
</evidence>
<dbReference type="Gene3D" id="1.10.10.60">
    <property type="entry name" value="Homeodomain-like"/>
    <property type="match status" value="1"/>
</dbReference>
<dbReference type="InterPro" id="IPR009057">
    <property type="entry name" value="Homeodomain-like_sf"/>
</dbReference>
<dbReference type="SUPFAM" id="SSF46689">
    <property type="entry name" value="Homeodomain-like"/>
    <property type="match status" value="1"/>
</dbReference>
<evidence type="ECO:0000256" key="1">
    <source>
        <dbReference type="ARBA" id="ARBA00023015"/>
    </source>
</evidence>
<evidence type="ECO:0000259" key="4">
    <source>
        <dbReference type="PROSITE" id="PS01124"/>
    </source>
</evidence>
<keyword evidence="2" id="KW-0238">DNA-binding</keyword>
<dbReference type="PANTHER" id="PTHR46796:SF2">
    <property type="entry name" value="TRANSCRIPTIONAL REGULATORY PROTEIN"/>
    <property type="match status" value="1"/>
</dbReference>
<dbReference type="InterPro" id="IPR018060">
    <property type="entry name" value="HTH_AraC"/>
</dbReference>
<accession>A0ABP8P6N2</accession>
<dbReference type="PANTHER" id="PTHR46796">
    <property type="entry name" value="HTH-TYPE TRANSCRIPTIONAL ACTIVATOR RHAS-RELATED"/>
    <property type="match status" value="1"/>
</dbReference>
<dbReference type="Pfam" id="PF12833">
    <property type="entry name" value="HTH_18"/>
    <property type="match status" value="1"/>
</dbReference>
<organism evidence="5 6">
    <name type="scientific">Rhodococcus olei</name>
    <dbReference type="NCBI Taxonomy" id="2161675"/>
    <lineage>
        <taxon>Bacteria</taxon>
        <taxon>Bacillati</taxon>
        <taxon>Actinomycetota</taxon>
        <taxon>Actinomycetes</taxon>
        <taxon>Mycobacteriales</taxon>
        <taxon>Nocardiaceae</taxon>
        <taxon>Rhodococcus</taxon>
    </lineage>
</organism>
<dbReference type="PROSITE" id="PS00041">
    <property type="entry name" value="HTH_ARAC_FAMILY_1"/>
    <property type="match status" value="1"/>
</dbReference>